<keyword evidence="2 6" id="KW-0808">Transferase</keyword>
<keyword evidence="4" id="KW-0812">Transmembrane</keyword>
<evidence type="ECO:0000259" key="5">
    <source>
        <dbReference type="Pfam" id="PF04577"/>
    </source>
</evidence>
<feature type="domain" description="Glycosyltransferase 61 catalytic" evidence="5">
    <location>
        <begin position="259"/>
        <end position="380"/>
    </location>
</feature>
<keyword evidence="4" id="KW-1133">Transmembrane helix</keyword>
<dbReference type="InterPro" id="IPR007657">
    <property type="entry name" value="Glycosyltransferase_61"/>
</dbReference>
<keyword evidence="4" id="KW-0472">Membrane</keyword>
<dbReference type="InterPro" id="IPR049625">
    <property type="entry name" value="Glyco_transf_61_cat"/>
</dbReference>
<dbReference type="OrthoDB" id="529273at2759"/>
<evidence type="ECO:0000256" key="3">
    <source>
        <dbReference type="ARBA" id="ARBA00023180"/>
    </source>
</evidence>
<proteinExistence type="predicted"/>
<accession>A0A1Y1I658</accession>
<keyword evidence="7" id="KW-1185">Reference proteome</keyword>
<dbReference type="GO" id="GO:0016763">
    <property type="term" value="F:pentosyltransferase activity"/>
    <property type="evidence" value="ECO:0007669"/>
    <property type="project" value="UniProtKB-ARBA"/>
</dbReference>
<protein>
    <submittedName>
        <fullName evidence="6">Glycosyltransferase family 61 protein</fullName>
    </submittedName>
</protein>
<evidence type="ECO:0000256" key="4">
    <source>
        <dbReference type="SAM" id="Phobius"/>
    </source>
</evidence>
<dbReference type="OMA" id="PHGSHNI"/>
<feature type="transmembrane region" description="Helical" evidence="4">
    <location>
        <begin position="30"/>
        <end position="53"/>
    </location>
</feature>
<dbReference type="EMBL" id="DF237160">
    <property type="protein sequence ID" value="GAQ84899.1"/>
    <property type="molecule type" value="Genomic_DNA"/>
</dbReference>
<sequence length="474" mass="52924">MPAADGRMSRSLGSPMARYSKRPRRSNLRLCLLACLAASLVIYFFSAWLVAFLRSPLRRTPPPTDCAPERDGFSVEQGAVCNRDCAGVCFPRVRGLCISRERVTICGEQPPISDWVAAAGGVMPSEMLFTRERPRTKVPVVRGECPPMQGEGASALQKGGQSELAQGESNARWIRGTQFLTDLKQLPVGKEGVGPNPHHEAEKVIPAVLLNQRYGLGNSTLYWFADPSTISAFTLGLLEAFPGLGVEYLRFPEEGDPPICFEDAVVFSGITSARYMPGKAANDWLRDEVLGHCGIEARRASRPVQDVVLLRRENSRSIANYLSVEVMLARSLRAPVRTIISGQGDFCQQVRPVAEADFLITPHGSQNTGFVFARPGAVVLEVFPLYYYIDFFRNYIHAASLEHYEMWGTWGSGRRMPWLMRLYGVLLGWEYCYAVTPCMNYSKGQSVYVDLEQLEWLLKRLPRSYKNGYNVTLD</sequence>
<gene>
    <name evidence="6" type="ORF">KFL_002110170</name>
</gene>
<dbReference type="GO" id="GO:0005794">
    <property type="term" value="C:Golgi apparatus"/>
    <property type="evidence" value="ECO:0007669"/>
    <property type="project" value="UniProtKB-ARBA"/>
</dbReference>
<dbReference type="AlphaFoldDB" id="A0A1Y1I658"/>
<organism evidence="6 7">
    <name type="scientific">Klebsormidium nitens</name>
    <name type="common">Green alga</name>
    <name type="synonym">Ulothrix nitens</name>
    <dbReference type="NCBI Taxonomy" id="105231"/>
    <lineage>
        <taxon>Eukaryota</taxon>
        <taxon>Viridiplantae</taxon>
        <taxon>Streptophyta</taxon>
        <taxon>Klebsormidiophyceae</taxon>
        <taxon>Klebsormidiales</taxon>
        <taxon>Klebsormidiaceae</taxon>
        <taxon>Klebsormidium</taxon>
    </lineage>
</organism>
<dbReference type="PANTHER" id="PTHR20961:SF140">
    <property type="entry name" value="GLYCOSYLTRANSFERASE"/>
    <property type="match status" value="1"/>
</dbReference>
<evidence type="ECO:0000313" key="6">
    <source>
        <dbReference type="EMBL" id="GAQ84899.1"/>
    </source>
</evidence>
<evidence type="ECO:0000313" key="7">
    <source>
        <dbReference type="Proteomes" id="UP000054558"/>
    </source>
</evidence>
<reference evidence="6 7" key="1">
    <citation type="journal article" date="2014" name="Nat. Commun.">
        <title>Klebsormidium flaccidum genome reveals primary factors for plant terrestrial adaptation.</title>
        <authorList>
            <person name="Hori K."/>
            <person name="Maruyama F."/>
            <person name="Fujisawa T."/>
            <person name="Togashi T."/>
            <person name="Yamamoto N."/>
            <person name="Seo M."/>
            <person name="Sato S."/>
            <person name="Yamada T."/>
            <person name="Mori H."/>
            <person name="Tajima N."/>
            <person name="Moriyama T."/>
            <person name="Ikeuchi M."/>
            <person name="Watanabe M."/>
            <person name="Wada H."/>
            <person name="Kobayashi K."/>
            <person name="Saito M."/>
            <person name="Masuda T."/>
            <person name="Sasaki-Sekimoto Y."/>
            <person name="Mashiguchi K."/>
            <person name="Awai K."/>
            <person name="Shimojima M."/>
            <person name="Masuda S."/>
            <person name="Iwai M."/>
            <person name="Nobusawa T."/>
            <person name="Narise T."/>
            <person name="Kondo S."/>
            <person name="Saito H."/>
            <person name="Sato R."/>
            <person name="Murakawa M."/>
            <person name="Ihara Y."/>
            <person name="Oshima-Yamada Y."/>
            <person name="Ohtaka K."/>
            <person name="Satoh M."/>
            <person name="Sonobe K."/>
            <person name="Ishii M."/>
            <person name="Ohtani R."/>
            <person name="Kanamori-Sato M."/>
            <person name="Honoki R."/>
            <person name="Miyazaki D."/>
            <person name="Mochizuki H."/>
            <person name="Umetsu J."/>
            <person name="Higashi K."/>
            <person name="Shibata D."/>
            <person name="Kamiya Y."/>
            <person name="Sato N."/>
            <person name="Nakamura Y."/>
            <person name="Tabata S."/>
            <person name="Ida S."/>
            <person name="Kurokawa K."/>
            <person name="Ohta H."/>
        </authorList>
    </citation>
    <scope>NUCLEOTIDE SEQUENCE [LARGE SCALE GENOMIC DNA]</scope>
    <source>
        <strain evidence="6 7">NIES-2285</strain>
    </source>
</reference>
<keyword evidence="1" id="KW-0328">Glycosyltransferase</keyword>
<dbReference type="Pfam" id="PF04577">
    <property type="entry name" value="Glyco_transf_61"/>
    <property type="match status" value="1"/>
</dbReference>
<keyword evidence="3" id="KW-0325">Glycoprotein</keyword>
<dbReference type="PANTHER" id="PTHR20961">
    <property type="entry name" value="GLYCOSYLTRANSFERASE"/>
    <property type="match status" value="1"/>
</dbReference>
<name>A0A1Y1I658_KLENI</name>
<evidence type="ECO:0000256" key="2">
    <source>
        <dbReference type="ARBA" id="ARBA00022679"/>
    </source>
</evidence>
<evidence type="ECO:0000256" key="1">
    <source>
        <dbReference type="ARBA" id="ARBA00022676"/>
    </source>
</evidence>
<dbReference type="Proteomes" id="UP000054558">
    <property type="component" value="Unassembled WGS sequence"/>
</dbReference>